<name>A0AAE3KS98_9BACT</name>
<comment type="caution">
    <text evidence="1">The sequence shown here is derived from an EMBL/GenBank/DDBJ whole genome shotgun (WGS) entry which is preliminary data.</text>
</comment>
<keyword evidence="2" id="KW-1185">Reference proteome</keyword>
<protein>
    <recommendedName>
        <fullName evidence="3">Nucleotidyl transferase AbiEii/AbiGii toxin family protein</fullName>
    </recommendedName>
</protein>
<dbReference type="Pfam" id="PF08843">
    <property type="entry name" value="AbiEii"/>
    <property type="match status" value="1"/>
</dbReference>
<dbReference type="Proteomes" id="UP001204144">
    <property type="component" value="Unassembled WGS sequence"/>
</dbReference>
<dbReference type="EMBL" id="RJUF01000009">
    <property type="protein sequence ID" value="MCP9762354.1"/>
    <property type="molecule type" value="Genomic_DNA"/>
</dbReference>
<evidence type="ECO:0008006" key="3">
    <source>
        <dbReference type="Google" id="ProtNLM"/>
    </source>
</evidence>
<sequence length="209" mass="24197">MLHLETVESDTFSLLEDLLTMPELKDFSLVGGTALSLLYGHRISVDLDLFSNSKFENNVIVKALAKKFKSDFLLEQKPPQFGIFCFIKDVKIDLVRHPFEMLKPPLIIQNIRLFSKEDIIAMKVQAVLGRGKKKDFWDISELLKHYSVQNFIDFHTNKYSHQNLLISVPQALTYFSDADESEDPVSLKGQTWESVKSEIQKKVREYLRK</sequence>
<evidence type="ECO:0000313" key="1">
    <source>
        <dbReference type="EMBL" id="MCP9762354.1"/>
    </source>
</evidence>
<proteinExistence type="predicted"/>
<reference evidence="1 2" key="1">
    <citation type="submission" date="2018-11" db="EMBL/GenBank/DDBJ databases">
        <title>Novel bacteria species description.</title>
        <authorList>
            <person name="Han J.-H."/>
        </authorList>
    </citation>
    <scope>NUCLEOTIDE SEQUENCE [LARGE SCALE GENOMIC DNA]</scope>
    <source>
        <strain evidence="1 2">KCTC23259</strain>
    </source>
</reference>
<dbReference type="AlphaFoldDB" id="A0AAE3KS98"/>
<dbReference type="InterPro" id="IPR014942">
    <property type="entry name" value="AbiEii"/>
</dbReference>
<accession>A0AAE3KS98</accession>
<evidence type="ECO:0000313" key="2">
    <source>
        <dbReference type="Proteomes" id="UP001204144"/>
    </source>
</evidence>
<gene>
    <name evidence="1" type="ORF">EGI31_05270</name>
</gene>
<dbReference type="Gene3D" id="3.10.450.620">
    <property type="entry name" value="JHP933, nucleotidyltransferase-like core domain"/>
    <property type="match status" value="1"/>
</dbReference>
<organism evidence="1 2">
    <name type="scientific">Lacihabitans soyangensis</name>
    <dbReference type="NCBI Taxonomy" id="869394"/>
    <lineage>
        <taxon>Bacteria</taxon>
        <taxon>Pseudomonadati</taxon>
        <taxon>Bacteroidota</taxon>
        <taxon>Cytophagia</taxon>
        <taxon>Cytophagales</taxon>
        <taxon>Leadbetterellaceae</taxon>
        <taxon>Lacihabitans</taxon>
    </lineage>
</organism>